<accession>A0A382U929</accession>
<protein>
    <submittedName>
        <fullName evidence="2">Uncharacterized protein</fullName>
    </submittedName>
</protein>
<evidence type="ECO:0000256" key="1">
    <source>
        <dbReference type="SAM" id="MobiDB-lite"/>
    </source>
</evidence>
<feature type="compositionally biased region" description="Basic and acidic residues" evidence="1">
    <location>
        <begin position="16"/>
        <end position="27"/>
    </location>
</feature>
<organism evidence="2">
    <name type="scientific">marine metagenome</name>
    <dbReference type="NCBI Taxonomy" id="408172"/>
    <lineage>
        <taxon>unclassified sequences</taxon>
        <taxon>metagenomes</taxon>
        <taxon>ecological metagenomes</taxon>
    </lineage>
</organism>
<dbReference type="AlphaFoldDB" id="A0A382U929"/>
<sequence length="283" mass="31908">MSSIDELGQSLLTRQSEARDARDAENRKIRKRNRRDARRGVAYKLAGAVAGDYFARKAQNQAATFLQSEPIMAQRVKYNMGVQNSIKAIKEHETAQSHPSGALDYYTEQYLPEVQEALRRSVREQDYTQQGFETYSYNKAREFAEKMVPLHEKAYQAALRVGKDPEAFNRFIEVNDGIPDTRVGAVLKGVTSMFRGQSEEALKSRISSLTNSRYVLSAESMNVAQKAIQTARGQLNADDATRIAANLEEHKANKDDWRAIGEGETTFKNIKVVGEDHTIRGRN</sequence>
<dbReference type="EMBL" id="UINC01142439">
    <property type="protein sequence ID" value="SVD30769.1"/>
    <property type="molecule type" value="Genomic_DNA"/>
</dbReference>
<feature type="non-terminal residue" evidence="2">
    <location>
        <position position="283"/>
    </location>
</feature>
<proteinExistence type="predicted"/>
<evidence type="ECO:0000313" key="2">
    <source>
        <dbReference type="EMBL" id="SVD30769.1"/>
    </source>
</evidence>
<gene>
    <name evidence="2" type="ORF">METZ01_LOCUS383623</name>
</gene>
<reference evidence="2" key="1">
    <citation type="submission" date="2018-05" db="EMBL/GenBank/DDBJ databases">
        <authorList>
            <person name="Lanie J.A."/>
            <person name="Ng W.-L."/>
            <person name="Kazmierczak K.M."/>
            <person name="Andrzejewski T.M."/>
            <person name="Davidsen T.M."/>
            <person name="Wayne K.J."/>
            <person name="Tettelin H."/>
            <person name="Glass J.I."/>
            <person name="Rusch D."/>
            <person name="Podicherti R."/>
            <person name="Tsui H.-C.T."/>
            <person name="Winkler M.E."/>
        </authorList>
    </citation>
    <scope>NUCLEOTIDE SEQUENCE</scope>
</reference>
<name>A0A382U929_9ZZZZ</name>
<feature type="region of interest" description="Disordered" evidence="1">
    <location>
        <begin position="1"/>
        <end position="36"/>
    </location>
</feature>